<evidence type="ECO:0000313" key="3">
    <source>
        <dbReference type="Proteomes" id="UP001141552"/>
    </source>
</evidence>
<protein>
    <recommendedName>
        <fullName evidence="4">RRM domain-containing protein</fullName>
    </recommendedName>
</protein>
<evidence type="ECO:0008006" key="4">
    <source>
        <dbReference type="Google" id="ProtNLM"/>
    </source>
</evidence>
<dbReference type="Proteomes" id="UP001141552">
    <property type="component" value="Unassembled WGS sequence"/>
</dbReference>
<comment type="caution">
    <text evidence="2">The sequence shown here is derived from an EMBL/GenBank/DDBJ whole genome shotgun (WGS) entry which is preliminary data.</text>
</comment>
<dbReference type="PANTHER" id="PTHR34568:SF5">
    <property type="entry name" value="RNA-BINDING (RRM_RBD_RNP MOTIFS) FAMILY PROTEIN"/>
    <property type="match status" value="1"/>
</dbReference>
<organism evidence="2 3">
    <name type="scientific">Turnera subulata</name>
    <dbReference type="NCBI Taxonomy" id="218843"/>
    <lineage>
        <taxon>Eukaryota</taxon>
        <taxon>Viridiplantae</taxon>
        <taxon>Streptophyta</taxon>
        <taxon>Embryophyta</taxon>
        <taxon>Tracheophyta</taxon>
        <taxon>Spermatophyta</taxon>
        <taxon>Magnoliopsida</taxon>
        <taxon>eudicotyledons</taxon>
        <taxon>Gunneridae</taxon>
        <taxon>Pentapetalae</taxon>
        <taxon>rosids</taxon>
        <taxon>fabids</taxon>
        <taxon>Malpighiales</taxon>
        <taxon>Passifloraceae</taxon>
        <taxon>Turnera</taxon>
    </lineage>
</organism>
<keyword evidence="3" id="KW-1185">Reference proteome</keyword>
<dbReference type="AlphaFoldDB" id="A0A9Q0F3Q9"/>
<accession>A0A9Q0F3Q9</accession>
<dbReference type="InterPro" id="IPR058942">
    <property type="entry name" value="AT3G52170-like"/>
</dbReference>
<reference evidence="2" key="1">
    <citation type="submission" date="2022-02" db="EMBL/GenBank/DDBJ databases">
        <authorList>
            <person name="Henning P.M."/>
            <person name="McCubbin A.G."/>
            <person name="Shore J.S."/>
        </authorList>
    </citation>
    <scope>NUCLEOTIDE SEQUENCE</scope>
    <source>
        <strain evidence="2">F60SS</strain>
        <tissue evidence="2">Leaves</tissue>
    </source>
</reference>
<evidence type="ECO:0000313" key="2">
    <source>
        <dbReference type="EMBL" id="KAJ4824378.1"/>
    </source>
</evidence>
<feature type="compositionally biased region" description="Low complexity" evidence="1">
    <location>
        <begin position="109"/>
        <end position="128"/>
    </location>
</feature>
<feature type="region of interest" description="Disordered" evidence="1">
    <location>
        <begin position="100"/>
        <end position="136"/>
    </location>
</feature>
<proteinExistence type="predicted"/>
<dbReference type="Gene3D" id="3.30.70.330">
    <property type="match status" value="2"/>
</dbReference>
<dbReference type="InterPro" id="IPR035979">
    <property type="entry name" value="RBD_domain_sf"/>
</dbReference>
<dbReference type="GO" id="GO:0003676">
    <property type="term" value="F:nucleic acid binding"/>
    <property type="evidence" value="ECO:0007669"/>
    <property type="project" value="InterPro"/>
</dbReference>
<gene>
    <name evidence="2" type="ORF">Tsubulata_034887</name>
</gene>
<dbReference type="OrthoDB" id="1938644at2759"/>
<dbReference type="SUPFAM" id="SSF54928">
    <property type="entry name" value="RNA-binding domain, RBD"/>
    <property type="match status" value="2"/>
</dbReference>
<reference evidence="2" key="2">
    <citation type="journal article" date="2023" name="Plants (Basel)">
        <title>Annotation of the Turnera subulata (Passifloraceae) Draft Genome Reveals the S-Locus Evolved after the Divergence of Turneroideae from Passifloroideae in a Stepwise Manner.</title>
        <authorList>
            <person name="Henning P.M."/>
            <person name="Roalson E.H."/>
            <person name="Mir W."/>
            <person name="McCubbin A.G."/>
            <person name="Shore J.S."/>
        </authorList>
    </citation>
    <scope>NUCLEOTIDE SEQUENCE</scope>
    <source>
        <strain evidence="2">F60SS</strain>
    </source>
</reference>
<dbReference type="EMBL" id="JAKUCV010007199">
    <property type="protein sequence ID" value="KAJ4824378.1"/>
    <property type="molecule type" value="Genomic_DNA"/>
</dbReference>
<sequence length="698" mass="76875">MAVSRLLLSKPVARHRKRGIFISTRLYSSSGSATRKNDANEDRVAAVESCVNLNFGTKPKILPKTAEDETKAVGSWHSLKGIFVNFKERVLGTAQSEKQIGYERSHPPTNSATTNSATTNTSMSQTTEAAEKSARSDTLHLLSEAAADSLSRKDSISTSVTSHFGGEYSSEVVVDTTVYEARDLHKCPDNIKLGEPDSAIQVGEALADSPSTKPDNMINLSKAMSVSPSDARNDADISASFVYEENVSKELVGLEEEMVQPEKISENSKIVNLEAEQKQGREMHNRSAHSDRGQQLLGFTDEVPKGYEEGKNTSLEGHAMSKDGDEITEMKGDEIVGIPSITDNEAMSQNEECNNSDIPSNGQLEFETIPQISPIRKKAANHTAVTSLAKRHTESKVLLRFLTRVVDDSVIKASLADCGPVVKIQRLPSFNHSKFHDAFVHFETKEGKQKALELTEVPIYNGSCFFQETSVKKMAHKSISIPELIGDTDIPVALVKHPTRTIKVKHLTGDISLDKFSQALSFCGSEITSFFLGTSGSIAYVEFKEEGAKERALEKHSINVSGQKLLIFRVDAPRTTVVRINNVDTQNTGSVKSICKAYGKIRLIAVRQSGVVDVHYSDADWPNMLDILNSLNGLQVEGRQWVAKPAPVFPPTILRVLWNHPEGRKHVKAVIRSLLETYYRHEALDAMAKHYEIETLNA</sequence>
<dbReference type="PANTHER" id="PTHR34568">
    <property type="entry name" value="RRM DOMAIN-CONTAINING PROTEIN"/>
    <property type="match status" value="1"/>
</dbReference>
<evidence type="ECO:0000256" key="1">
    <source>
        <dbReference type="SAM" id="MobiDB-lite"/>
    </source>
</evidence>
<dbReference type="InterPro" id="IPR012677">
    <property type="entry name" value="Nucleotide-bd_a/b_plait_sf"/>
</dbReference>
<name>A0A9Q0F3Q9_9ROSI</name>